<protein>
    <submittedName>
        <fullName evidence="1">Uncharacterized protein</fullName>
    </submittedName>
</protein>
<organism evidence="1 2">
    <name type="scientific">Salmonella schwarzengrund (strain CVM19633)</name>
    <dbReference type="NCBI Taxonomy" id="439843"/>
    <lineage>
        <taxon>Bacteria</taxon>
        <taxon>Pseudomonadati</taxon>
        <taxon>Pseudomonadota</taxon>
        <taxon>Gammaproteobacteria</taxon>
        <taxon>Enterobacterales</taxon>
        <taxon>Enterobacteriaceae</taxon>
        <taxon>Salmonella</taxon>
    </lineage>
</organism>
<dbReference type="KEGG" id="sew:SeSA_A3005"/>
<name>A0A0N1QV85_SALSV</name>
<dbReference type="Proteomes" id="UP000001865">
    <property type="component" value="Chromosome"/>
</dbReference>
<sequence length="37" mass="4073">MPALIRDVALRHVMNVLGMGVSISVENDISTACFRQK</sequence>
<dbReference type="AlphaFoldDB" id="A0A0N1QV85"/>
<evidence type="ECO:0000313" key="2">
    <source>
        <dbReference type="Proteomes" id="UP000001865"/>
    </source>
</evidence>
<dbReference type="EMBL" id="CP001127">
    <property type="protein sequence ID" value="ACF90116.1"/>
    <property type="molecule type" value="Genomic_DNA"/>
</dbReference>
<proteinExistence type="predicted"/>
<reference evidence="1 2" key="1">
    <citation type="journal article" date="2011" name="J. Bacteriol.">
        <title>Comparative genomics of 28 Salmonella enterica isolates: evidence for CRISPR-mediated adaptive sublineage evolution.</title>
        <authorList>
            <person name="Fricke W.F."/>
            <person name="Mammel M.K."/>
            <person name="McDermott P.F."/>
            <person name="Tartera C."/>
            <person name="White D.G."/>
            <person name="Leclerc J.E."/>
            <person name="Ravel J."/>
            <person name="Cebula T.A."/>
        </authorList>
    </citation>
    <scope>NUCLEOTIDE SEQUENCE [LARGE SCALE GENOMIC DNA]</scope>
    <source>
        <strain evidence="1 2">CVM19633</strain>
    </source>
</reference>
<evidence type="ECO:0000313" key="1">
    <source>
        <dbReference type="EMBL" id="ACF90116.1"/>
    </source>
</evidence>
<accession>A0A0N1QV85</accession>
<dbReference type="HOGENOM" id="CLU_3375814_0_0_6"/>
<gene>
    <name evidence="1" type="ordered locus">SeSA_A3005</name>
</gene>